<comment type="caution">
    <text evidence="2">The sequence shown here is derived from an EMBL/GenBank/DDBJ whole genome shotgun (WGS) entry which is preliminary data.</text>
</comment>
<proteinExistence type="predicted"/>
<feature type="compositionally biased region" description="Pro residues" evidence="1">
    <location>
        <begin position="119"/>
        <end position="129"/>
    </location>
</feature>
<dbReference type="AlphaFoldDB" id="A0AAW2VF24"/>
<feature type="compositionally biased region" description="Basic and acidic residues" evidence="1">
    <location>
        <begin position="14"/>
        <end position="24"/>
    </location>
</feature>
<feature type="region of interest" description="Disordered" evidence="1">
    <location>
        <begin position="1"/>
        <end position="24"/>
    </location>
</feature>
<evidence type="ECO:0000313" key="2">
    <source>
        <dbReference type="EMBL" id="KAL0428254.1"/>
    </source>
</evidence>
<sequence>MAANNQQFNSRNENPPRKVNEVSTSIDERLDKLTSLMEKFVVGSSQQVKACGICTSLDIPPMPVPLFMRDPPNMPTLLAVFPGQQQRRHDPFSNTYNPGWRDHPNLRYGNPPQNSQRPPYQPPQTNPNS</sequence>
<evidence type="ECO:0000256" key="1">
    <source>
        <dbReference type="SAM" id="MobiDB-lite"/>
    </source>
</evidence>
<feature type="non-terminal residue" evidence="2">
    <location>
        <position position="129"/>
    </location>
</feature>
<gene>
    <name evidence="2" type="ORF">Slati_3000200</name>
</gene>
<dbReference type="EMBL" id="JACGWN010000010">
    <property type="protein sequence ID" value="KAL0428254.1"/>
    <property type="molecule type" value="Genomic_DNA"/>
</dbReference>
<protein>
    <submittedName>
        <fullName evidence="2">Uncharacterized protein</fullName>
    </submittedName>
</protein>
<accession>A0AAW2VF24</accession>
<organism evidence="2">
    <name type="scientific">Sesamum latifolium</name>
    <dbReference type="NCBI Taxonomy" id="2727402"/>
    <lineage>
        <taxon>Eukaryota</taxon>
        <taxon>Viridiplantae</taxon>
        <taxon>Streptophyta</taxon>
        <taxon>Embryophyta</taxon>
        <taxon>Tracheophyta</taxon>
        <taxon>Spermatophyta</taxon>
        <taxon>Magnoliopsida</taxon>
        <taxon>eudicotyledons</taxon>
        <taxon>Gunneridae</taxon>
        <taxon>Pentapetalae</taxon>
        <taxon>asterids</taxon>
        <taxon>lamiids</taxon>
        <taxon>Lamiales</taxon>
        <taxon>Pedaliaceae</taxon>
        <taxon>Sesamum</taxon>
    </lineage>
</organism>
<feature type="compositionally biased region" description="Polar residues" evidence="1">
    <location>
        <begin position="1"/>
        <end position="13"/>
    </location>
</feature>
<reference evidence="2" key="1">
    <citation type="submission" date="2020-06" db="EMBL/GenBank/DDBJ databases">
        <authorList>
            <person name="Li T."/>
            <person name="Hu X."/>
            <person name="Zhang T."/>
            <person name="Song X."/>
            <person name="Zhang H."/>
            <person name="Dai N."/>
            <person name="Sheng W."/>
            <person name="Hou X."/>
            <person name="Wei L."/>
        </authorList>
    </citation>
    <scope>NUCLEOTIDE SEQUENCE</scope>
    <source>
        <strain evidence="2">KEN1</strain>
        <tissue evidence="2">Leaf</tissue>
    </source>
</reference>
<reference evidence="2" key="2">
    <citation type="journal article" date="2024" name="Plant">
        <title>Genomic evolution and insights into agronomic trait innovations of Sesamum species.</title>
        <authorList>
            <person name="Miao H."/>
            <person name="Wang L."/>
            <person name="Qu L."/>
            <person name="Liu H."/>
            <person name="Sun Y."/>
            <person name="Le M."/>
            <person name="Wang Q."/>
            <person name="Wei S."/>
            <person name="Zheng Y."/>
            <person name="Lin W."/>
            <person name="Duan Y."/>
            <person name="Cao H."/>
            <person name="Xiong S."/>
            <person name="Wang X."/>
            <person name="Wei L."/>
            <person name="Li C."/>
            <person name="Ma Q."/>
            <person name="Ju M."/>
            <person name="Zhao R."/>
            <person name="Li G."/>
            <person name="Mu C."/>
            <person name="Tian Q."/>
            <person name="Mei H."/>
            <person name="Zhang T."/>
            <person name="Gao T."/>
            <person name="Zhang H."/>
        </authorList>
    </citation>
    <scope>NUCLEOTIDE SEQUENCE</scope>
    <source>
        <strain evidence="2">KEN1</strain>
    </source>
</reference>
<name>A0AAW2VF24_9LAMI</name>
<feature type="region of interest" description="Disordered" evidence="1">
    <location>
        <begin position="83"/>
        <end position="129"/>
    </location>
</feature>